<proteinExistence type="predicted"/>
<protein>
    <submittedName>
        <fullName evidence="1">Uncharacterized protein</fullName>
    </submittedName>
</protein>
<dbReference type="AlphaFoldDB" id="A0A4Q2RXG4"/>
<evidence type="ECO:0000313" key="1">
    <source>
        <dbReference type="EMBL" id="RYB93718.1"/>
    </source>
</evidence>
<dbReference type="RefSeq" id="WP_129399076.1">
    <property type="nucleotide sequence ID" value="NZ_SDWT01000001.1"/>
</dbReference>
<comment type="caution">
    <text evidence="1">The sequence shown here is derived from an EMBL/GenBank/DDBJ whole genome shotgun (WGS) entry which is preliminary data.</text>
</comment>
<evidence type="ECO:0000313" key="2">
    <source>
        <dbReference type="Proteomes" id="UP000294071"/>
    </source>
</evidence>
<organism evidence="1 2">
    <name type="scientific">Nocardioides oleivorans</name>
    <dbReference type="NCBI Taxonomy" id="273676"/>
    <lineage>
        <taxon>Bacteria</taxon>
        <taxon>Bacillati</taxon>
        <taxon>Actinomycetota</taxon>
        <taxon>Actinomycetes</taxon>
        <taxon>Propionibacteriales</taxon>
        <taxon>Nocardioidaceae</taxon>
        <taxon>Nocardioides</taxon>
    </lineage>
</organism>
<dbReference type="OrthoDB" id="5176406at2"/>
<accession>A0A4Q2RXG4</accession>
<sequence>MGSHPDASGKRRSFSQRVGTKGENAFRTFADDMGLVPTKIEEDFGIDFIFQVDLDHRAPASDIANIFIGACVRATTSGKRRVKLTRVDALNLVNCRSPLIFILVHLREDGKRDVFHRVVDDAFAEELTSFIESKTPAKLTLNADDCLPSTEFLASLRTVVAPGFTEAVHLRLTHQRISASVPGANIVITKDANRQLTLVTAVNFFDYFEVSSEDAEKGVLEAAFGSEAHALDRIAQLSPKPEILPHLNTLPRPSVLAGFTEEADGVLRVTGKETVELNVVMRRIGTHFGWVHEAGFSFIISRSRPGPNGAMVHETELFIDPLVKCAMEDVPMEVRDFFGACDEEATLEVVGPKGERSPGPRFSVKEHFPAALVVATFFDAWNTCKSFTGWPTREVQLRDARNEEVFNTVGVLAALWSRPDSLAGWSFVLETSNDQVDPTSLRSTPVMAAAPFIARLASRTLVAYFNGSAEVLGEIDDPTGLRFAEVAWIEIDVFDELVPKVTLYPELVISPALPTVAFSPSGRVEGTVHPSLENVTLTWSPAD</sequence>
<gene>
    <name evidence="1" type="ORF">EUA93_04710</name>
</gene>
<dbReference type="Proteomes" id="UP000294071">
    <property type="component" value="Unassembled WGS sequence"/>
</dbReference>
<name>A0A4Q2RXG4_9ACTN</name>
<dbReference type="EMBL" id="SDWT01000001">
    <property type="protein sequence ID" value="RYB93718.1"/>
    <property type="molecule type" value="Genomic_DNA"/>
</dbReference>
<reference evidence="1 2" key="1">
    <citation type="submission" date="2019-01" db="EMBL/GenBank/DDBJ databases">
        <title>Novel species of Nocardioides.</title>
        <authorList>
            <person name="Liu Q."/>
            <person name="Xin Y.-H."/>
        </authorList>
    </citation>
    <scope>NUCLEOTIDE SEQUENCE [LARGE SCALE GENOMIC DNA]</scope>
    <source>
        <strain evidence="1 2">CGMCC 4.6882</strain>
    </source>
</reference>
<keyword evidence="2" id="KW-1185">Reference proteome</keyword>